<feature type="domain" description="Transposase IS801/IS1294" evidence="1">
    <location>
        <begin position="4"/>
        <end position="79"/>
    </location>
</feature>
<dbReference type="GO" id="GO:0003677">
    <property type="term" value="F:DNA binding"/>
    <property type="evidence" value="ECO:0007669"/>
    <property type="project" value="InterPro"/>
</dbReference>
<dbReference type="Proteomes" id="UP000067461">
    <property type="component" value="Chromosome"/>
</dbReference>
<proteinExistence type="predicted"/>
<dbReference type="Pfam" id="PF04986">
    <property type="entry name" value="Y2_Tnp"/>
    <property type="match status" value="1"/>
</dbReference>
<dbReference type="KEGG" id="cbaa:SRAA_0898"/>
<dbReference type="AlphaFoldDB" id="A0A060NHT3"/>
<evidence type="ECO:0000259" key="1">
    <source>
        <dbReference type="Pfam" id="PF04986"/>
    </source>
</evidence>
<dbReference type="GO" id="GO:0004803">
    <property type="term" value="F:transposase activity"/>
    <property type="evidence" value="ECO:0007669"/>
    <property type="project" value="InterPro"/>
</dbReference>
<dbReference type="InterPro" id="IPR007069">
    <property type="entry name" value="Transposase_32"/>
</dbReference>
<evidence type="ECO:0000313" key="3">
    <source>
        <dbReference type="Proteomes" id="UP000067461"/>
    </source>
</evidence>
<evidence type="ECO:0000313" key="2">
    <source>
        <dbReference type="EMBL" id="BAO80752.1"/>
    </source>
</evidence>
<dbReference type="EMBL" id="AP014568">
    <property type="protein sequence ID" value="BAO80752.1"/>
    <property type="molecule type" value="Genomic_DNA"/>
</dbReference>
<protein>
    <submittedName>
        <fullName evidence="2">2-methylthioadenine synthetase</fullName>
    </submittedName>
</protein>
<keyword evidence="3" id="KW-1185">Reference proteome</keyword>
<name>A0A060NHT3_9BURK</name>
<organism evidence="2 3">
    <name type="scientific">Serpentinimonas raichei</name>
    <dbReference type="NCBI Taxonomy" id="1458425"/>
    <lineage>
        <taxon>Bacteria</taxon>
        <taxon>Pseudomonadati</taxon>
        <taxon>Pseudomonadota</taxon>
        <taxon>Betaproteobacteria</taxon>
        <taxon>Burkholderiales</taxon>
        <taxon>Comamonadaceae</taxon>
        <taxon>Serpentinimonas</taxon>
    </lineage>
</organism>
<accession>A0A060NHT3</accession>
<reference evidence="2 3" key="1">
    <citation type="journal article" date="2014" name="Nat. Commun.">
        <title>Physiological and genomic features of highly alkaliphilic hydrogen-utilizing Betaproteobacteria from a continental serpentinizing site.</title>
        <authorList>
            <person name="Suzuki S."/>
            <person name="Kuenen J.G."/>
            <person name="Schipper K."/>
            <person name="van der Velde S."/>
            <person name="Ishii S."/>
            <person name="Wu A."/>
            <person name="Sorokin D.Y."/>
            <person name="Tenney A."/>
            <person name="Meng X.Y."/>
            <person name="Morrill P.L."/>
            <person name="Kamagata Y."/>
            <person name="Muyzer G."/>
            <person name="Nealson K.H."/>
        </authorList>
    </citation>
    <scope>NUCLEOTIDE SEQUENCE [LARGE SCALE GENOMIC DNA]</scope>
    <source>
        <strain evidence="2 3">A1</strain>
    </source>
</reference>
<dbReference type="STRING" id="1458425.SRAA_0898"/>
<dbReference type="GO" id="GO:0006313">
    <property type="term" value="P:DNA transposition"/>
    <property type="evidence" value="ECO:0007669"/>
    <property type="project" value="InterPro"/>
</dbReference>
<sequence length="105" mass="11529">MCIAAHDRAGLERLLRYCARPPFAMERLRKAGSELVYRCAKQHSEPGSLPHNKRGVKADEITLTPLELIERIAKLVPSAAHAPPPLLWRAGTELTLEACRHGAGA</sequence>
<dbReference type="HOGENOM" id="CLU_2231992_0_0_4"/>
<gene>
    <name evidence="2" type="ORF">SRAA_0898</name>
</gene>